<sequence>MFLQNLWVAFQTYGELLSICFDIIPIENFRTLLLRHLKVPPKSAKRSSKFLPSSQQHRQDALIMTFYLYVELQGWAEVGTHAPRFFTFKSLSVDGRYLKVSNNHISLR</sequence>
<proteinExistence type="predicted"/>
<accession>A0A1Y2M4Z8</accession>
<dbReference type="InParanoid" id="A0A1Y2M4Z8"/>
<keyword evidence="2" id="KW-1185">Reference proteome</keyword>
<evidence type="ECO:0000313" key="1">
    <source>
        <dbReference type="EMBL" id="OSS51185.1"/>
    </source>
</evidence>
<reference evidence="1 2" key="1">
    <citation type="journal article" date="2017" name="Genome Announc.">
        <title>Genome sequence of the saprophytic ascomycete Epicoccum nigrum ICMP 19927 strain isolated from New Zealand.</title>
        <authorList>
            <person name="Fokin M."/>
            <person name="Fleetwood D."/>
            <person name="Weir B.S."/>
            <person name="Villas-Boas S.G."/>
        </authorList>
    </citation>
    <scope>NUCLEOTIDE SEQUENCE [LARGE SCALE GENOMIC DNA]</scope>
    <source>
        <strain evidence="1 2">ICMP 19927</strain>
    </source>
</reference>
<name>A0A1Y2M4Z8_EPING</name>
<protein>
    <submittedName>
        <fullName evidence="1">Uncharacterized protein</fullName>
    </submittedName>
</protein>
<dbReference type="EMBL" id="KZ107841">
    <property type="protein sequence ID" value="OSS51185.1"/>
    <property type="molecule type" value="Genomic_DNA"/>
</dbReference>
<gene>
    <name evidence="1" type="ORF">B5807_04158</name>
</gene>
<organism evidence="1 2">
    <name type="scientific">Epicoccum nigrum</name>
    <name type="common">Soil fungus</name>
    <name type="synonym">Epicoccum purpurascens</name>
    <dbReference type="NCBI Taxonomy" id="105696"/>
    <lineage>
        <taxon>Eukaryota</taxon>
        <taxon>Fungi</taxon>
        <taxon>Dikarya</taxon>
        <taxon>Ascomycota</taxon>
        <taxon>Pezizomycotina</taxon>
        <taxon>Dothideomycetes</taxon>
        <taxon>Pleosporomycetidae</taxon>
        <taxon>Pleosporales</taxon>
        <taxon>Pleosporineae</taxon>
        <taxon>Didymellaceae</taxon>
        <taxon>Epicoccum</taxon>
    </lineage>
</organism>
<dbReference type="Proteomes" id="UP000193240">
    <property type="component" value="Unassembled WGS sequence"/>
</dbReference>
<dbReference type="AlphaFoldDB" id="A0A1Y2M4Z8"/>
<evidence type="ECO:0000313" key="2">
    <source>
        <dbReference type="Proteomes" id="UP000193240"/>
    </source>
</evidence>